<dbReference type="EMBL" id="AAWS01000081">
    <property type="protein sequence ID" value="EAY24127.1"/>
    <property type="molecule type" value="Genomic_DNA"/>
</dbReference>
<dbReference type="RefSeq" id="WP_002705471.1">
    <property type="nucleotide sequence ID" value="NZ_AAWS01000081.1"/>
</dbReference>
<evidence type="ECO:0000313" key="2">
    <source>
        <dbReference type="Proteomes" id="UP000004095"/>
    </source>
</evidence>
<reference evidence="1 2" key="1">
    <citation type="submission" date="2007-01" db="EMBL/GenBank/DDBJ databases">
        <authorList>
            <person name="Haygood M."/>
            <person name="Podell S."/>
            <person name="Anderson C."/>
            <person name="Hopkinson B."/>
            <person name="Roe K."/>
            <person name="Barbeau K."/>
            <person name="Gaasterland T."/>
            <person name="Ferriera S."/>
            <person name="Johnson J."/>
            <person name="Kravitz S."/>
            <person name="Beeson K."/>
            <person name="Sutton G."/>
            <person name="Rogers Y.-H."/>
            <person name="Friedman R."/>
            <person name="Frazier M."/>
            <person name="Venter J.C."/>
        </authorList>
    </citation>
    <scope>NUCLEOTIDE SEQUENCE [LARGE SCALE GENOMIC DNA]</scope>
    <source>
        <strain evidence="1 2">ATCC 23134</strain>
    </source>
</reference>
<sequence>MEKHPFYAKDQIAAYLNGTMSDVQMEAFEKLLNNDPFFEAIVEGARLQRVAKKMLDEEPELLKGYDQMAHDRILSNIKANMQKAVLETTDKKTTVKPLHTRWTWKTTAAAAAVLLIGMGTWTYQKAQNTDLPGGDALATKYVSDKTLVDLTKISVKATHNPTKATTGQIESVINPQTLASNNTTQSVVTKVPVKEVTAKTLTNDPSKDKEMQQLIAINKQEIKYWEDELSNYQTSRGADAVSVISPITGNDLAAKEVVFEVKYEGKSTLLLTIYNAQSMTKAVVMELPLKKVKDNKTIKHVMNDLKKGTYYWKLTNEEEELFIGKFKKVK</sequence>
<protein>
    <submittedName>
        <fullName evidence="1">Uncharacterized protein</fullName>
    </submittedName>
</protein>
<comment type="caution">
    <text evidence="1">The sequence shown here is derived from an EMBL/GenBank/DDBJ whole genome shotgun (WGS) entry which is preliminary data.</text>
</comment>
<name>A1ZZR9_MICM2</name>
<accession>A1ZZR9</accession>
<dbReference type="Proteomes" id="UP000004095">
    <property type="component" value="Unassembled WGS sequence"/>
</dbReference>
<dbReference type="AlphaFoldDB" id="A1ZZR9"/>
<evidence type="ECO:0000313" key="1">
    <source>
        <dbReference type="EMBL" id="EAY24127.1"/>
    </source>
</evidence>
<proteinExistence type="predicted"/>
<gene>
    <name evidence="1" type="ORF">M23134_06044</name>
</gene>
<keyword evidence="2" id="KW-1185">Reference proteome</keyword>
<organism evidence="1 2">
    <name type="scientific">Microscilla marina ATCC 23134</name>
    <dbReference type="NCBI Taxonomy" id="313606"/>
    <lineage>
        <taxon>Bacteria</taxon>
        <taxon>Pseudomonadati</taxon>
        <taxon>Bacteroidota</taxon>
        <taxon>Cytophagia</taxon>
        <taxon>Cytophagales</taxon>
        <taxon>Microscillaceae</taxon>
        <taxon>Microscilla</taxon>
    </lineage>
</organism>